<name>A0A517TY57_9BACT</name>
<keyword evidence="1" id="KW-0732">Signal</keyword>
<sequence precursor="true">MNRQSVLRAFLMIISVVPVPATAWAVVAQDDAASPAYADGWQAGDNGGSGFGPWAFGFSGDLNGILHGAPQFIDTAPLAGDSLGAPSFALTTSDRPFFFDTSEATRPFAAPLAVGQTFSIDVDGSAFDANAPGFSIGNTVQLMGDVGGERFGIFTNNQFNDDHWTAGGVDTGVAGSASFHAALTITGIDTFDFVMTPIGGGAPLYAVTGATLGGAAGAPITGLRFTAYGTGSSADGSKELFFDNLLVVPEPNSCVIALVAASVASTALRSSRQGRR</sequence>
<feature type="signal peptide" evidence="1">
    <location>
        <begin position="1"/>
        <end position="23"/>
    </location>
</feature>
<evidence type="ECO:0008006" key="4">
    <source>
        <dbReference type="Google" id="ProtNLM"/>
    </source>
</evidence>
<evidence type="ECO:0000313" key="3">
    <source>
        <dbReference type="Proteomes" id="UP000317909"/>
    </source>
</evidence>
<organism evidence="2 3">
    <name type="scientific">Lacipirellula limnantheis</name>
    <dbReference type="NCBI Taxonomy" id="2528024"/>
    <lineage>
        <taxon>Bacteria</taxon>
        <taxon>Pseudomonadati</taxon>
        <taxon>Planctomycetota</taxon>
        <taxon>Planctomycetia</taxon>
        <taxon>Pirellulales</taxon>
        <taxon>Lacipirellulaceae</taxon>
        <taxon>Lacipirellula</taxon>
    </lineage>
</organism>
<dbReference type="AlphaFoldDB" id="A0A517TY57"/>
<dbReference type="RefSeq" id="WP_145432903.1">
    <property type="nucleotide sequence ID" value="NZ_CP036339.1"/>
</dbReference>
<dbReference type="Proteomes" id="UP000317909">
    <property type="component" value="Chromosome"/>
</dbReference>
<dbReference type="OrthoDB" id="1195338at2"/>
<dbReference type="EMBL" id="CP036339">
    <property type="protein sequence ID" value="QDT73307.1"/>
    <property type="molecule type" value="Genomic_DNA"/>
</dbReference>
<protein>
    <recommendedName>
        <fullName evidence="4">PEP-CTERM protein-sorting domain-containing protein</fullName>
    </recommendedName>
</protein>
<gene>
    <name evidence="2" type="ORF">I41_24960</name>
</gene>
<reference evidence="2 3" key="1">
    <citation type="submission" date="2019-02" db="EMBL/GenBank/DDBJ databases">
        <title>Deep-cultivation of Planctomycetes and their phenomic and genomic characterization uncovers novel biology.</title>
        <authorList>
            <person name="Wiegand S."/>
            <person name="Jogler M."/>
            <person name="Boedeker C."/>
            <person name="Pinto D."/>
            <person name="Vollmers J."/>
            <person name="Rivas-Marin E."/>
            <person name="Kohn T."/>
            <person name="Peeters S.H."/>
            <person name="Heuer A."/>
            <person name="Rast P."/>
            <person name="Oberbeckmann S."/>
            <person name="Bunk B."/>
            <person name="Jeske O."/>
            <person name="Meyerdierks A."/>
            <person name="Storesund J.E."/>
            <person name="Kallscheuer N."/>
            <person name="Luecker S."/>
            <person name="Lage O.M."/>
            <person name="Pohl T."/>
            <person name="Merkel B.J."/>
            <person name="Hornburger P."/>
            <person name="Mueller R.-W."/>
            <person name="Bruemmer F."/>
            <person name="Labrenz M."/>
            <person name="Spormann A.M."/>
            <person name="Op den Camp H."/>
            <person name="Overmann J."/>
            <person name="Amann R."/>
            <person name="Jetten M.S.M."/>
            <person name="Mascher T."/>
            <person name="Medema M.H."/>
            <person name="Devos D.P."/>
            <person name="Kaster A.-K."/>
            <person name="Ovreas L."/>
            <person name="Rohde M."/>
            <person name="Galperin M.Y."/>
            <person name="Jogler C."/>
        </authorList>
    </citation>
    <scope>NUCLEOTIDE SEQUENCE [LARGE SCALE GENOMIC DNA]</scope>
    <source>
        <strain evidence="2 3">I41</strain>
    </source>
</reference>
<evidence type="ECO:0000256" key="1">
    <source>
        <dbReference type="SAM" id="SignalP"/>
    </source>
</evidence>
<feature type="chain" id="PRO_5022214571" description="PEP-CTERM protein-sorting domain-containing protein" evidence="1">
    <location>
        <begin position="24"/>
        <end position="276"/>
    </location>
</feature>
<accession>A0A517TY57</accession>
<dbReference type="KEGG" id="llh:I41_24960"/>
<evidence type="ECO:0000313" key="2">
    <source>
        <dbReference type="EMBL" id="QDT73307.1"/>
    </source>
</evidence>
<proteinExistence type="predicted"/>
<keyword evidence="3" id="KW-1185">Reference proteome</keyword>